<sequence length="267" mass="30431">MASSILKLSSTTICTTLAVSASILIFLVIFLFSNQPNCLSMDTFHVRTHQSSLPNDTTNISHLVFGILGSTKTWHYRKSYIESWWRPNITRGYVYLDKAPTDDLLPWSQDSPHFRISDDNTKLLEETKHVSPFMVRMVHASVEIFGDEREGVRWYIMGDDDTIFFVENLVDVLSKYDHTKYIYIGGHSECIASNQIFSYDMGFGGAGLIFSYPLAKMVQKNIENCLGRYPYLGFSDQTLMTCLNDFGVSLSSHPGLHQVLLIKHQFK</sequence>
<dbReference type="EMBL" id="CM042009">
    <property type="protein sequence ID" value="KAI3790826.1"/>
    <property type="molecule type" value="Genomic_DNA"/>
</dbReference>
<evidence type="ECO:0000313" key="2">
    <source>
        <dbReference type="Proteomes" id="UP001055811"/>
    </source>
</evidence>
<proteinExistence type="predicted"/>
<gene>
    <name evidence="1" type="ORF">L2E82_04176</name>
</gene>
<keyword evidence="2" id="KW-1185">Reference proteome</keyword>
<reference evidence="2" key="1">
    <citation type="journal article" date="2022" name="Mol. Ecol. Resour.">
        <title>The genomes of chicory, endive, great burdock and yacon provide insights into Asteraceae palaeo-polyploidization history and plant inulin production.</title>
        <authorList>
            <person name="Fan W."/>
            <person name="Wang S."/>
            <person name="Wang H."/>
            <person name="Wang A."/>
            <person name="Jiang F."/>
            <person name="Liu H."/>
            <person name="Zhao H."/>
            <person name="Xu D."/>
            <person name="Zhang Y."/>
        </authorList>
    </citation>
    <scope>NUCLEOTIDE SEQUENCE [LARGE SCALE GENOMIC DNA]</scope>
    <source>
        <strain evidence="2">cv. Punajuju</strain>
    </source>
</reference>
<comment type="caution">
    <text evidence="1">The sequence shown here is derived from an EMBL/GenBank/DDBJ whole genome shotgun (WGS) entry which is preliminary data.</text>
</comment>
<dbReference type="Proteomes" id="UP001055811">
    <property type="component" value="Linkage Group LG01"/>
</dbReference>
<organism evidence="1 2">
    <name type="scientific">Cichorium intybus</name>
    <name type="common">Chicory</name>
    <dbReference type="NCBI Taxonomy" id="13427"/>
    <lineage>
        <taxon>Eukaryota</taxon>
        <taxon>Viridiplantae</taxon>
        <taxon>Streptophyta</taxon>
        <taxon>Embryophyta</taxon>
        <taxon>Tracheophyta</taxon>
        <taxon>Spermatophyta</taxon>
        <taxon>Magnoliopsida</taxon>
        <taxon>eudicotyledons</taxon>
        <taxon>Gunneridae</taxon>
        <taxon>Pentapetalae</taxon>
        <taxon>asterids</taxon>
        <taxon>campanulids</taxon>
        <taxon>Asterales</taxon>
        <taxon>Asteraceae</taxon>
        <taxon>Cichorioideae</taxon>
        <taxon>Cichorieae</taxon>
        <taxon>Cichoriinae</taxon>
        <taxon>Cichorium</taxon>
    </lineage>
</organism>
<protein>
    <submittedName>
        <fullName evidence="1">Uncharacterized protein</fullName>
    </submittedName>
</protein>
<name>A0ACB9H6D8_CICIN</name>
<evidence type="ECO:0000313" key="1">
    <source>
        <dbReference type="EMBL" id="KAI3790826.1"/>
    </source>
</evidence>
<reference evidence="1 2" key="2">
    <citation type="journal article" date="2022" name="Mol. Ecol. Resour.">
        <title>The genomes of chicory, endive, great burdock and yacon provide insights into Asteraceae paleo-polyploidization history and plant inulin production.</title>
        <authorList>
            <person name="Fan W."/>
            <person name="Wang S."/>
            <person name="Wang H."/>
            <person name="Wang A."/>
            <person name="Jiang F."/>
            <person name="Liu H."/>
            <person name="Zhao H."/>
            <person name="Xu D."/>
            <person name="Zhang Y."/>
        </authorList>
    </citation>
    <scope>NUCLEOTIDE SEQUENCE [LARGE SCALE GENOMIC DNA]</scope>
    <source>
        <strain evidence="2">cv. Punajuju</strain>
        <tissue evidence="1">Leaves</tissue>
    </source>
</reference>
<accession>A0ACB9H6D8</accession>